<dbReference type="GeneID" id="87860012"/>
<dbReference type="InterPro" id="IPR006084">
    <property type="entry name" value="XPG/Rad2"/>
</dbReference>
<dbReference type="SUPFAM" id="SSF88723">
    <property type="entry name" value="PIN domain-like"/>
    <property type="match status" value="1"/>
</dbReference>
<dbReference type="EMBL" id="JAUEPP010000001">
    <property type="protein sequence ID" value="KAK3354884.1"/>
    <property type="molecule type" value="Genomic_DNA"/>
</dbReference>
<protein>
    <submittedName>
        <fullName evidence="2">PIN domain-like protein</fullName>
    </submittedName>
</protein>
<evidence type="ECO:0000259" key="1">
    <source>
        <dbReference type="Pfam" id="PF00867"/>
    </source>
</evidence>
<dbReference type="RefSeq" id="XP_062686262.1">
    <property type="nucleotide sequence ID" value="XM_062822858.1"/>
</dbReference>
<organism evidence="2 3">
    <name type="scientific">Neurospora tetraspora</name>
    <dbReference type="NCBI Taxonomy" id="94610"/>
    <lineage>
        <taxon>Eukaryota</taxon>
        <taxon>Fungi</taxon>
        <taxon>Dikarya</taxon>
        <taxon>Ascomycota</taxon>
        <taxon>Pezizomycotina</taxon>
        <taxon>Sordariomycetes</taxon>
        <taxon>Sordariomycetidae</taxon>
        <taxon>Sordariales</taxon>
        <taxon>Sordariaceae</taxon>
        <taxon>Neurospora</taxon>
    </lineage>
</organism>
<dbReference type="GO" id="GO:0006974">
    <property type="term" value="P:DNA damage response"/>
    <property type="evidence" value="ECO:0007669"/>
    <property type="project" value="UniProtKB-ARBA"/>
</dbReference>
<dbReference type="InterPro" id="IPR006086">
    <property type="entry name" value="XPG-I_dom"/>
</dbReference>
<dbReference type="Proteomes" id="UP001278500">
    <property type="component" value="Unassembled WGS sequence"/>
</dbReference>
<comment type="caution">
    <text evidence="2">The sequence shown here is derived from an EMBL/GenBank/DDBJ whole genome shotgun (WGS) entry which is preliminary data.</text>
</comment>
<reference evidence="2" key="2">
    <citation type="submission" date="2023-06" db="EMBL/GenBank/DDBJ databases">
        <authorList>
            <consortium name="Lawrence Berkeley National Laboratory"/>
            <person name="Haridas S."/>
            <person name="Hensen N."/>
            <person name="Bonometti L."/>
            <person name="Westerberg I."/>
            <person name="Brannstrom I.O."/>
            <person name="Guillou S."/>
            <person name="Cros-Aarteil S."/>
            <person name="Calhoun S."/>
            <person name="Kuo A."/>
            <person name="Mondo S."/>
            <person name="Pangilinan J."/>
            <person name="Riley R."/>
            <person name="Labutti K."/>
            <person name="Andreopoulos B."/>
            <person name="Lipzen A."/>
            <person name="Chen C."/>
            <person name="Yanf M."/>
            <person name="Daum C."/>
            <person name="Ng V."/>
            <person name="Clum A."/>
            <person name="Steindorff A."/>
            <person name="Ohm R."/>
            <person name="Martin F."/>
            <person name="Silar P."/>
            <person name="Natvig D."/>
            <person name="Lalanne C."/>
            <person name="Gautier V."/>
            <person name="Ament-Velasquez S.L."/>
            <person name="Kruys A."/>
            <person name="Hutchinson M.I."/>
            <person name="Powell A.J."/>
            <person name="Barry K."/>
            <person name="Miller A.N."/>
            <person name="Grigoriev I.V."/>
            <person name="Debuchy R."/>
            <person name="Gladieux P."/>
            <person name="Thoren M.H."/>
            <person name="Johannesson H."/>
        </authorList>
    </citation>
    <scope>NUCLEOTIDE SEQUENCE</scope>
    <source>
        <strain evidence="2">CBS 560.94</strain>
    </source>
</reference>
<feature type="domain" description="XPG-I" evidence="1">
    <location>
        <begin position="128"/>
        <end position="217"/>
    </location>
</feature>
<dbReference type="Gene3D" id="3.40.50.1010">
    <property type="entry name" value="5'-nuclease"/>
    <property type="match status" value="2"/>
</dbReference>
<dbReference type="AlphaFoldDB" id="A0AAE0JNK8"/>
<sequence>MSKHKNSLFKPNPSVWDVAPPGVSLELAKWSADHFQRHGRPLRLAIDAHYWQDHFDNDFKVDWLRKNSREVNAVEKTVMYQIMTLLELSIHLIFVFDGPDRYNQHDLDSKPSKPESICLLKDLLNHLGVPFHQAPAEAAPACVKLQQLGVVDSVWTNHSVALTCGCREIVLFKEQHRHWKGAGISDESVTKHDALALLQKWDLDQSSLVLALLLGGCEYSRGLPGWLVSVIYAGPKDVGVSSIRIPS</sequence>
<evidence type="ECO:0000313" key="2">
    <source>
        <dbReference type="EMBL" id="KAK3354884.1"/>
    </source>
</evidence>
<dbReference type="PANTHER" id="PTHR11081:SF62">
    <property type="entry name" value="XPG-I DOMAIN-CONTAINING PROTEIN"/>
    <property type="match status" value="1"/>
</dbReference>
<dbReference type="InterPro" id="IPR029060">
    <property type="entry name" value="PIN-like_dom_sf"/>
</dbReference>
<reference evidence="2" key="1">
    <citation type="journal article" date="2023" name="Mol. Phylogenet. Evol.">
        <title>Genome-scale phylogeny and comparative genomics of the fungal order Sordariales.</title>
        <authorList>
            <person name="Hensen N."/>
            <person name="Bonometti L."/>
            <person name="Westerberg I."/>
            <person name="Brannstrom I.O."/>
            <person name="Guillou S."/>
            <person name="Cros-Aarteil S."/>
            <person name="Calhoun S."/>
            <person name="Haridas S."/>
            <person name="Kuo A."/>
            <person name="Mondo S."/>
            <person name="Pangilinan J."/>
            <person name="Riley R."/>
            <person name="LaButti K."/>
            <person name="Andreopoulos B."/>
            <person name="Lipzen A."/>
            <person name="Chen C."/>
            <person name="Yan M."/>
            <person name="Daum C."/>
            <person name="Ng V."/>
            <person name="Clum A."/>
            <person name="Steindorff A."/>
            <person name="Ohm R.A."/>
            <person name="Martin F."/>
            <person name="Silar P."/>
            <person name="Natvig D.O."/>
            <person name="Lalanne C."/>
            <person name="Gautier V."/>
            <person name="Ament-Velasquez S.L."/>
            <person name="Kruys A."/>
            <person name="Hutchinson M.I."/>
            <person name="Powell A.J."/>
            <person name="Barry K."/>
            <person name="Miller A.N."/>
            <person name="Grigoriev I.V."/>
            <person name="Debuchy R."/>
            <person name="Gladieux P."/>
            <person name="Hiltunen Thoren M."/>
            <person name="Johannesson H."/>
        </authorList>
    </citation>
    <scope>NUCLEOTIDE SEQUENCE</scope>
    <source>
        <strain evidence="2">CBS 560.94</strain>
    </source>
</reference>
<accession>A0AAE0JNK8</accession>
<gene>
    <name evidence="2" type="ORF">B0H65DRAFT_27949</name>
</gene>
<dbReference type="PRINTS" id="PR00853">
    <property type="entry name" value="XPGRADSUPER"/>
</dbReference>
<name>A0AAE0JNK8_9PEZI</name>
<dbReference type="PANTHER" id="PTHR11081">
    <property type="entry name" value="FLAP ENDONUCLEASE FAMILY MEMBER"/>
    <property type="match status" value="1"/>
</dbReference>
<dbReference type="GO" id="GO:0017108">
    <property type="term" value="F:5'-flap endonuclease activity"/>
    <property type="evidence" value="ECO:0007669"/>
    <property type="project" value="TreeGrafter"/>
</dbReference>
<evidence type="ECO:0000313" key="3">
    <source>
        <dbReference type="Proteomes" id="UP001278500"/>
    </source>
</evidence>
<dbReference type="Pfam" id="PF00867">
    <property type="entry name" value="XPG_I"/>
    <property type="match status" value="1"/>
</dbReference>
<proteinExistence type="predicted"/>
<keyword evidence="3" id="KW-1185">Reference proteome</keyword>